<dbReference type="Proteomes" id="UP000308092">
    <property type="component" value="Unassembled WGS sequence"/>
</dbReference>
<gene>
    <name evidence="2" type="ORF">EYZ11_011468</name>
</gene>
<dbReference type="AlphaFoldDB" id="A0A4S3J2Q0"/>
<proteinExistence type="predicted"/>
<keyword evidence="3" id="KW-1185">Reference proteome</keyword>
<comment type="caution">
    <text evidence="2">The sequence shown here is derived from an EMBL/GenBank/DDBJ whole genome shotgun (WGS) entry which is preliminary data.</text>
</comment>
<evidence type="ECO:0000313" key="3">
    <source>
        <dbReference type="Proteomes" id="UP000308092"/>
    </source>
</evidence>
<evidence type="ECO:0000313" key="2">
    <source>
        <dbReference type="EMBL" id="THC89079.1"/>
    </source>
</evidence>
<accession>A0A4S3J2Q0</accession>
<name>A0A4S3J2Q0_9EURO</name>
<reference evidence="2 3" key="1">
    <citation type="submission" date="2019-03" db="EMBL/GenBank/DDBJ databases">
        <title>The genome sequence of a newly discovered highly antifungal drug resistant Aspergillus species, Aspergillus tanneri NIH 1004.</title>
        <authorList>
            <person name="Mounaud S."/>
            <person name="Singh I."/>
            <person name="Joardar V."/>
            <person name="Pakala S."/>
            <person name="Pakala S."/>
            <person name="Venepally P."/>
            <person name="Hoover J."/>
            <person name="Nierman W."/>
            <person name="Chung J."/>
            <person name="Losada L."/>
        </authorList>
    </citation>
    <scope>NUCLEOTIDE SEQUENCE [LARGE SCALE GENOMIC DNA]</scope>
    <source>
        <strain evidence="2 3">NIH1004</strain>
    </source>
</reference>
<sequence length="141" mass="15568">MAWWARVPHPQNLKNMAFDICREFDLQCPSEKDGQSHVSGSAKAANPTLVVDNEPNTVATKAYEVPPSHEPSSGYRPDPPTRPASAIGNVFPKTGITRFPRLTIQCLGNKSASEIPPRNLFGHANGDAMDWYTFTHHRTTV</sequence>
<organism evidence="2 3">
    <name type="scientific">Aspergillus tanneri</name>
    <dbReference type="NCBI Taxonomy" id="1220188"/>
    <lineage>
        <taxon>Eukaryota</taxon>
        <taxon>Fungi</taxon>
        <taxon>Dikarya</taxon>
        <taxon>Ascomycota</taxon>
        <taxon>Pezizomycotina</taxon>
        <taxon>Eurotiomycetes</taxon>
        <taxon>Eurotiomycetidae</taxon>
        <taxon>Eurotiales</taxon>
        <taxon>Aspergillaceae</taxon>
        <taxon>Aspergillus</taxon>
        <taxon>Aspergillus subgen. Circumdati</taxon>
    </lineage>
</organism>
<evidence type="ECO:0000256" key="1">
    <source>
        <dbReference type="SAM" id="MobiDB-lite"/>
    </source>
</evidence>
<protein>
    <submittedName>
        <fullName evidence="2">Uncharacterized protein</fullName>
    </submittedName>
</protein>
<feature type="region of interest" description="Disordered" evidence="1">
    <location>
        <begin position="29"/>
        <end position="85"/>
    </location>
</feature>
<dbReference type="EMBL" id="SOSA01000713">
    <property type="protein sequence ID" value="THC89079.1"/>
    <property type="molecule type" value="Genomic_DNA"/>
</dbReference>
<dbReference type="VEuPathDB" id="FungiDB:EYZ11_011468"/>